<evidence type="ECO:0000256" key="7">
    <source>
        <dbReference type="RuleBase" id="RU000492"/>
    </source>
</evidence>
<reference evidence="12 13" key="1">
    <citation type="submission" date="2021-01" db="EMBL/GenBank/DDBJ databases">
        <title>Entomomonas sp. F2A isolated from a house cricket (Acheta domesticus).</title>
        <authorList>
            <person name="Spergser J."/>
            <person name="Busse H.-J."/>
        </authorList>
    </citation>
    <scope>NUCLEOTIDE SEQUENCE [LARGE SCALE GENOMIC DNA]</scope>
    <source>
        <strain evidence="12 13">F2A</strain>
    </source>
</reference>
<sequence>MFDKFNLNSRLVKALTTSALTTPTTVQEKTIPLAMAGKDLFITSATGTGKTLAYVLPLLHRLLETTKPASGLQALIILPTRELATQTYKTIQQIARFTFFQSLLVTGGEGLKEQAAKLRKNPDIVIGTPGRLVEHWKKQQFDLNNLKILVLDEADRILDMGFGEDVNTIIENCPANKQTLLLSATKGNNALQALIENLLLSPINIHLETSTKANSNISQQIIFADNTAHKQRLIEWLLAHESYQKTIIFTNTRNQADLLSKTFTATQIKHAVLHSEKTAEERKQTISRLHQKHITILIATDVAARGLDIEGIDLVINFDLPRTTDEYIHRIGRTGRMDNKGTAISLIDADNWKALTKIEHHLHQTLEKRTIESLAGKFQGLTDEKVTGKKPANPSTKAKIKTKSHKEKKPSSRAKEQISTLVSSDGFAPLKRKK</sequence>
<dbReference type="PANTHER" id="PTHR47959">
    <property type="entry name" value="ATP-DEPENDENT RNA HELICASE RHLE-RELATED"/>
    <property type="match status" value="1"/>
</dbReference>
<evidence type="ECO:0000256" key="6">
    <source>
        <dbReference type="PROSITE-ProRule" id="PRU00552"/>
    </source>
</evidence>
<keyword evidence="1 7" id="KW-0547">Nucleotide-binding</keyword>
<proteinExistence type="inferred from homology"/>
<dbReference type="PANTHER" id="PTHR47959:SF3">
    <property type="entry name" value="ATP-DEPENDENT RNA HELICASE SRMB"/>
    <property type="match status" value="1"/>
</dbReference>
<keyword evidence="4 7" id="KW-0067">ATP-binding</keyword>
<dbReference type="GO" id="GO:0003676">
    <property type="term" value="F:nucleic acid binding"/>
    <property type="evidence" value="ECO:0007669"/>
    <property type="project" value="InterPro"/>
</dbReference>
<accession>A0A974RWR1</accession>
<evidence type="ECO:0000256" key="3">
    <source>
        <dbReference type="ARBA" id="ARBA00022806"/>
    </source>
</evidence>
<organism evidence="12 13">
    <name type="scientific">Entomomonas asaccharolytica</name>
    <dbReference type="NCBI Taxonomy" id="2785331"/>
    <lineage>
        <taxon>Bacteria</taxon>
        <taxon>Pseudomonadati</taxon>
        <taxon>Pseudomonadota</taxon>
        <taxon>Gammaproteobacteria</taxon>
        <taxon>Pseudomonadales</taxon>
        <taxon>Pseudomonadaceae</taxon>
        <taxon>Entomomonas</taxon>
    </lineage>
</organism>
<keyword evidence="3 7" id="KW-0347">Helicase</keyword>
<protein>
    <submittedName>
        <fullName evidence="12">DEAD/DEAH box helicase</fullName>
    </submittedName>
</protein>
<dbReference type="GO" id="GO:0005829">
    <property type="term" value="C:cytosol"/>
    <property type="evidence" value="ECO:0007669"/>
    <property type="project" value="TreeGrafter"/>
</dbReference>
<evidence type="ECO:0000256" key="2">
    <source>
        <dbReference type="ARBA" id="ARBA00022801"/>
    </source>
</evidence>
<dbReference type="InterPro" id="IPR000629">
    <property type="entry name" value="RNA-helicase_DEAD-box_CS"/>
</dbReference>
<dbReference type="Gene3D" id="3.40.50.300">
    <property type="entry name" value="P-loop containing nucleotide triphosphate hydrolases"/>
    <property type="match status" value="2"/>
</dbReference>
<dbReference type="InterPro" id="IPR050079">
    <property type="entry name" value="DEAD_box_RNA_helicase"/>
</dbReference>
<dbReference type="CDD" id="cd00268">
    <property type="entry name" value="DEADc"/>
    <property type="match status" value="1"/>
</dbReference>
<dbReference type="InterPro" id="IPR014014">
    <property type="entry name" value="RNA_helicase_DEAD_Q_motif"/>
</dbReference>
<dbReference type="Pfam" id="PF00270">
    <property type="entry name" value="DEAD"/>
    <property type="match status" value="1"/>
</dbReference>
<dbReference type="Proteomes" id="UP000595278">
    <property type="component" value="Chromosome"/>
</dbReference>
<feature type="domain" description="Helicase ATP-binding" evidence="9">
    <location>
        <begin position="31"/>
        <end position="204"/>
    </location>
</feature>
<dbReference type="InterPro" id="IPR014001">
    <property type="entry name" value="Helicase_ATP-bd"/>
</dbReference>
<dbReference type="AlphaFoldDB" id="A0A974RWR1"/>
<dbReference type="KEGG" id="eaz:JHT90_13640"/>
<dbReference type="CDD" id="cd18787">
    <property type="entry name" value="SF2_C_DEAD"/>
    <property type="match status" value="1"/>
</dbReference>
<dbReference type="PROSITE" id="PS51194">
    <property type="entry name" value="HELICASE_CTER"/>
    <property type="match status" value="1"/>
</dbReference>
<dbReference type="PROSITE" id="PS00039">
    <property type="entry name" value="DEAD_ATP_HELICASE"/>
    <property type="match status" value="1"/>
</dbReference>
<feature type="short sequence motif" description="Q motif" evidence="6">
    <location>
        <begin position="1"/>
        <end position="28"/>
    </location>
</feature>
<evidence type="ECO:0000259" key="10">
    <source>
        <dbReference type="PROSITE" id="PS51194"/>
    </source>
</evidence>
<dbReference type="Pfam" id="PF00271">
    <property type="entry name" value="Helicase_C"/>
    <property type="match status" value="1"/>
</dbReference>
<dbReference type="EMBL" id="CP067393">
    <property type="protein sequence ID" value="QQP85402.1"/>
    <property type="molecule type" value="Genomic_DNA"/>
</dbReference>
<feature type="domain" description="DEAD-box RNA helicase Q" evidence="11">
    <location>
        <begin position="1"/>
        <end position="28"/>
    </location>
</feature>
<keyword evidence="2 7" id="KW-0378">Hydrolase</keyword>
<dbReference type="InterPro" id="IPR044742">
    <property type="entry name" value="DEAD/DEAH_RhlB"/>
</dbReference>
<evidence type="ECO:0000256" key="5">
    <source>
        <dbReference type="ARBA" id="ARBA00038437"/>
    </source>
</evidence>
<evidence type="ECO:0000256" key="8">
    <source>
        <dbReference type="SAM" id="MobiDB-lite"/>
    </source>
</evidence>
<evidence type="ECO:0000259" key="11">
    <source>
        <dbReference type="PROSITE" id="PS51195"/>
    </source>
</evidence>
<dbReference type="SMART" id="SM00490">
    <property type="entry name" value="HELICc"/>
    <property type="match status" value="1"/>
</dbReference>
<dbReference type="RefSeq" id="WP_201091950.1">
    <property type="nucleotide sequence ID" value="NZ_CP067393.1"/>
</dbReference>
<dbReference type="SUPFAM" id="SSF52540">
    <property type="entry name" value="P-loop containing nucleoside triphosphate hydrolases"/>
    <property type="match status" value="1"/>
</dbReference>
<dbReference type="PROSITE" id="PS51195">
    <property type="entry name" value="Q_MOTIF"/>
    <property type="match status" value="1"/>
</dbReference>
<feature type="domain" description="Helicase C-terminal" evidence="10">
    <location>
        <begin position="232"/>
        <end position="382"/>
    </location>
</feature>
<evidence type="ECO:0000313" key="12">
    <source>
        <dbReference type="EMBL" id="QQP85402.1"/>
    </source>
</evidence>
<dbReference type="InterPro" id="IPR001650">
    <property type="entry name" value="Helicase_C-like"/>
</dbReference>
<dbReference type="GO" id="GO:0016787">
    <property type="term" value="F:hydrolase activity"/>
    <property type="evidence" value="ECO:0007669"/>
    <property type="project" value="UniProtKB-KW"/>
</dbReference>
<keyword evidence="13" id="KW-1185">Reference proteome</keyword>
<evidence type="ECO:0000256" key="1">
    <source>
        <dbReference type="ARBA" id="ARBA00022741"/>
    </source>
</evidence>
<dbReference type="GO" id="GO:0005524">
    <property type="term" value="F:ATP binding"/>
    <property type="evidence" value="ECO:0007669"/>
    <property type="project" value="UniProtKB-KW"/>
</dbReference>
<dbReference type="InterPro" id="IPR011545">
    <property type="entry name" value="DEAD/DEAH_box_helicase_dom"/>
</dbReference>
<evidence type="ECO:0000313" key="13">
    <source>
        <dbReference type="Proteomes" id="UP000595278"/>
    </source>
</evidence>
<comment type="similarity">
    <text evidence="5 7">Belongs to the DEAD box helicase family.</text>
</comment>
<feature type="compositionally biased region" description="Basic residues" evidence="8">
    <location>
        <begin position="398"/>
        <end position="408"/>
    </location>
</feature>
<gene>
    <name evidence="12" type="ORF">JHT90_13640</name>
</gene>
<feature type="region of interest" description="Disordered" evidence="8">
    <location>
        <begin position="382"/>
        <end position="434"/>
    </location>
</feature>
<name>A0A974RWR1_9GAMM</name>
<dbReference type="SMART" id="SM00487">
    <property type="entry name" value="DEXDc"/>
    <property type="match status" value="1"/>
</dbReference>
<dbReference type="InterPro" id="IPR027417">
    <property type="entry name" value="P-loop_NTPase"/>
</dbReference>
<dbReference type="PROSITE" id="PS51192">
    <property type="entry name" value="HELICASE_ATP_BIND_1"/>
    <property type="match status" value="1"/>
</dbReference>
<evidence type="ECO:0000256" key="4">
    <source>
        <dbReference type="ARBA" id="ARBA00022840"/>
    </source>
</evidence>
<evidence type="ECO:0000259" key="9">
    <source>
        <dbReference type="PROSITE" id="PS51192"/>
    </source>
</evidence>
<dbReference type="GO" id="GO:0003724">
    <property type="term" value="F:RNA helicase activity"/>
    <property type="evidence" value="ECO:0007669"/>
    <property type="project" value="InterPro"/>
</dbReference>